<dbReference type="SUPFAM" id="SSF54593">
    <property type="entry name" value="Glyoxalase/Bleomycin resistance protein/Dihydroxybiphenyl dioxygenase"/>
    <property type="match status" value="1"/>
</dbReference>
<dbReference type="InterPro" id="IPR029068">
    <property type="entry name" value="Glyas_Bleomycin-R_OHBP_Dase"/>
</dbReference>
<dbReference type="InterPro" id="IPR004360">
    <property type="entry name" value="Glyas_Fos-R_dOase_dom"/>
</dbReference>
<comment type="caution">
    <text evidence="2">The sequence shown here is derived from an EMBL/GenBank/DDBJ whole genome shotgun (WGS) entry which is preliminary data.</text>
</comment>
<feature type="domain" description="VOC" evidence="1">
    <location>
        <begin position="2"/>
        <end position="126"/>
    </location>
</feature>
<evidence type="ECO:0000313" key="2">
    <source>
        <dbReference type="EMBL" id="MEI7036375.1"/>
    </source>
</evidence>
<evidence type="ECO:0000259" key="1">
    <source>
        <dbReference type="PROSITE" id="PS51819"/>
    </source>
</evidence>
<reference evidence="2 3" key="1">
    <citation type="journal article" date="2014" name="Int. J. Syst. Evol. Microbiol.">
        <title>Fulvimonas yonginensis sp. nov., isolated from greenhouse soil, and emended description of the genus Fulvimonas.</title>
        <authorList>
            <person name="Ahn J.H."/>
            <person name="Kim S.J."/>
            <person name="Weon H.Y."/>
            <person name="Hong S.B."/>
            <person name="Seok S.J."/>
            <person name="Kwon S.W."/>
        </authorList>
    </citation>
    <scope>NUCLEOTIDE SEQUENCE [LARGE SCALE GENOMIC DNA]</scope>
    <source>
        <strain evidence="2 3">KACC 16952</strain>
    </source>
</reference>
<dbReference type="Gene3D" id="3.10.180.10">
    <property type="entry name" value="2,3-Dihydroxybiphenyl 1,2-Dioxygenase, domain 1"/>
    <property type="match status" value="1"/>
</dbReference>
<dbReference type="RefSeq" id="WP_336806992.1">
    <property type="nucleotide sequence ID" value="NZ_JBBBNY010000003.1"/>
</dbReference>
<proteinExistence type="predicted"/>
<accession>A0ABU8JAN3</accession>
<dbReference type="PANTHER" id="PTHR36437:SF2">
    <property type="entry name" value="GLYOXALASE_BLEOMYCIN RESISTANCE PROTEIN_DIOXYGENASE"/>
    <property type="match status" value="1"/>
</dbReference>
<organism evidence="2 3">
    <name type="scientific">Fulvimonas yonginensis</name>
    <dbReference type="NCBI Taxonomy" id="1495200"/>
    <lineage>
        <taxon>Bacteria</taxon>
        <taxon>Pseudomonadati</taxon>
        <taxon>Pseudomonadota</taxon>
        <taxon>Gammaproteobacteria</taxon>
        <taxon>Lysobacterales</taxon>
        <taxon>Rhodanobacteraceae</taxon>
        <taxon>Fulvimonas</taxon>
    </lineage>
</organism>
<gene>
    <name evidence="2" type="ORF">WAT24_06360</name>
</gene>
<sequence length="131" mass="14711">MHLGSLALLVRDYDEAIAYFTTCLGFALIEDRPLGQDKRWVVVSPPGARETRLLLARAVGARQEAAIGNQAGGRVFLFLETGDFQASYRAMRERGVRFCEEPRQEPYGTVAVFEDLYGNRWDLLQRRGTAG</sequence>
<dbReference type="Proteomes" id="UP001381174">
    <property type="component" value="Unassembled WGS sequence"/>
</dbReference>
<keyword evidence="3" id="KW-1185">Reference proteome</keyword>
<protein>
    <submittedName>
        <fullName evidence="2">VOC family protein</fullName>
    </submittedName>
</protein>
<dbReference type="InterPro" id="IPR037523">
    <property type="entry name" value="VOC_core"/>
</dbReference>
<dbReference type="PANTHER" id="PTHR36437">
    <property type="entry name" value="GLYOXALASE/BLEOMYCIN RESISTANCE PROTEIN/DIOXYGENASE"/>
    <property type="match status" value="1"/>
</dbReference>
<name>A0ABU8JAN3_9GAMM</name>
<dbReference type="PROSITE" id="PS51819">
    <property type="entry name" value="VOC"/>
    <property type="match status" value="1"/>
</dbReference>
<dbReference type="EMBL" id="JBBBNY010000003">
    <property type="protein sequence ID" value="MEI7036375.1"/>
    <property type="molecule type" value="Genomic_DNA"/>
</dbReference>
<dbReference type="Pfam" id="PF00903">
    <property type="entry name" value="Glyoxalase"/>
    <property type="match status" value="1"/>
</dbReference>
<dbReference type="CDD" id="cd07263">
    <property type="entry name" value="VOC_like"/>
    <property type="match status" value="1"/>
</dbReference>
<evidence type="ECO:0000313" key="3">
    <source>
        <dbReference type="Proteomes" id="UP001381174"/>
    </source>
</evidence>